<dbReference type="OrthoDB" id="5586934at2759"/>
<feature type="transmembrane region" description="Helical" evidence="1">
    <location>
        <begin position="51"/>
        <end position="71"/>
    </location>
</feature>
<evidence type="ECO:0000313" key="3">
    <source>
        <dbReference type="Proteomes" id="UP000245942"/>
    </source>
</evidence>
<feature type="transmembrane region" description="Helical" evidence="1">
    <location>
        <begin position="113"/>
        <end position="136"/>
    </location>
</feature>
<dbReference type="Proteomes" id="UP000245942">
    <property type="component" value="Unassembled WGS sequence"/>
</dbReference>
<name>A0A316UKK9_9BASI</name>
<proteinExistence type="predicted"/>
<keyword evidence="1" id="KW-1133">Transmembrane helix</keyword>
<dbReference type="GeneID" id="37013073"/>
<dbReference type="AlphaFoldDB" id="A0A316UKK9"/>
<keyword evidence="1" id="KW-0472">Membrane</keyword>
<accession>A0A316UKK9</accession>
<keyword evidence="3" id="KW-1185">Reference proteome</keyword>
<feature type="transmembrane region" description="Helical" evidence="1">
    <location>
        <begin position="83"/>
        <end position="101"/>
    </location>
</feature>
<reference evidence="2 3" key="1">
    <citation type="journal article" date="2018" name="Mol. Biol. Evol.">
        <title>Broad Genomic Sampling Reveals a Smut Pathogenic Ancestry of the Fungal Clade Ustilaginomycotina.</title>
        <authorList>
            <person name="Kijpornyongpan T."/>
            <person name="Mondo S.J."/>
            <person name="Barry K."/>
            <person name="Sandor L."/>
            <person name="Lee J."/>
            <person name="Lipzen A."/>
            <person name="Pangilinan J."/>
            <person name="LaButti K."/>
            <person name="Hainaut M."/>
            <person name="Henrissat B."/>
            <person name="Grigoriev I.V."/>
            <person name="Spatafora J.W."/>
            <person name="Aime M.C."/>
        </authorList>
    </citation>
    <scope>NUCLEOTIDE SEQUENCE [LARGE SCALE GENOMIC DNA]</scope>
    <source>
        <strain evidence="2 3">MCA 4718</strain>
    </source>
</reference>
<dbReference type="STRING" id="1684307.A0A316UKK9"/>
<dbReference type="EMBL" id="KZ819321">
    <property type="protein sequence ID" value="PWN23765.1"/>
    <property type="molecule type" value="Genomic_DNA"/>
</dbReference>
<gene>
    <name evidence="2" type="ORF">BCV69DRAFT_279684</name>
</gene>
<feature type="transmembrane region" description="Helical" evidence="1">
    <location>
        <begin position="156"/>
        <end position="174"/>
    </location>
</feature>
<dbReference type="RefSeq" id="XP_025350925.1">
    <property type="nucleotide sequence ID" value="XM_025491339.1"/>
</dbReference>
<sequence length="278" mass="29915">MANWKDGLPLKAANVVVYLIFLSANGYGALGPNAAKWGTGAQETFITPDSWLFGIWGLIHFLLLGFIIYQFHPAGYQPVIEGVGWRFPILALLNSVYATLSSMGSHHSKTDRIWAILAFLVMLMIAGTVSTIFHTLKTGHKSKNLLDTLVIHLPFSLWHGLSVVLAVVAGFAAFGKDAHSSKPGIVSDILVFLGLLFLEGTSAGYALYGEGDIASGAVISLALLAIFQHQTPGNANRFIHWSALVFFLLSLVAVLRSLFAIIKGRRATAEGENAPLLG</sequence>
<feature type="transmembrane region" description="Helical" evidence="1">
    <location>
        <begin position="186"/>
        <end position="207"/>
    </location>
</feature>
<protein>
    <submittedName>
        <fullName evidence="2">Uncharacterized protein</fullName>
    </submittedName>
</protein>
<evidence type="ECO:0000256" key="1">
    <source>
        <dbReference type="SAM" id="Phobius"/>
    </source>
</evidence>
<evidence type="ECO:0000313" key="2">
    <source>
        <dbReference type="EMBL" id="PWN23765.1"/>
    </source>
</evidence>
<organism evidence="2 3">
    <name type="scientific">Pseudomicrostroma glucosiphilum</name>
    <dbReference type="NCBI Taxonomy" id="1684307"/>
    <lineage>
        <taxon>Eukaryota</taxon>
        <taxon>Fungi</taxon>
        <taxon>Dikarya</taxon>
        <taxon>Basidiomycota</taxon>
        <taxon>Ustilaginomycotina</taxon>
        <taxon>Exobasidiomycetes</taxon>
        <taxon>Microstromatales</taxon>
        <taxon>Microstromatales incertae sedis</taxon>
        <taxon>Pseudomicrostroma</taxon>
    </lineage>
</organism>
<feature type="transmembrane region" description="Helical" evidence="1">
    <location>
        <begin position="213"/>
        <end position="229"/>
    </location>
</feature>
<keyword evidence="1" id="KW-0812">Transmembrane</keyword>
<feature type="transmembrane region" description="Helical" evidence="1">
    <location>
        <begin position="241"/>
        <end position="262"/>
    </location>
</feature>
<feature type="transmembrane region" description="Helical" evidence="1">
    <location>
        <begin position="12"/>
        <end position="30"/>
    </location>
</feature>